<gene>
    <name evidence="2" type="ORF">CIK00_15490</name>
</gene>
<dbReference type="InterPro" id="IPR050128">
    <property type="entry name" value="Sulfate_adenylyltrnsfr_sub2"/>
</dbReference>
<evidence type="ECO:0000313" key="2">
    <source>
        <dbReference type="EMBL" id="PLC57018.1"/>
    </source>
</evidence>
<dbReference type="InterPro" id="IPR002500">
    <property type="entry name" value="PAPS_reduct_dom"/>
</dbReference>
<organism evidence="2 3">
    <name type="scientific">Photobacterium carnosum</name>
    <dbReference type="NCBI Taxonomy" id="2023717"/>
    <lineage>
        <taxon>Bacteria</taxon>
        <taxon>Pseudomonadati</taxon>
        <taxon>Pseudomonadota</taxon>
        <taxon>Gammaproteobacteria</taxon>
        <taxon>Vibrionales</taxon>
        <taxon>Vibrionaceae</taxon>
        <taxon>Photobacterium</taxon>
    </lineage>
</organism>
<proteinExistence type="predicted"/>
<feature type="domain" description="Phosphoadenosine phosphosulphate reductase" evidence="1">
    <location>
        <begin position="74"/>
        <end position="257"/>
    </location>
</feature>
<protein>
    <recommendedName>
        <fullName evidence="1">Phosphoadenosine phosphosulphate reductase domain-containing protein</fullName>
    </recommendedName>
</protein>
<reference evidence="2 3" key="1">
    <citation type="journal article" date="2018" name="Syst. Appl. Microbiol.">
        <title>Photobacterium carnosum sp. nov., isolated from spoiled modified atmosphere packaged poultry meat.</title>
        <authorList>
            <person name="Hilgarth M."/>
            <person name="Fuertes S."/>
            <person name="Ehrmann M."/>
            <person name="Vogel R.F."/>
        </authorList>
    </citation>
    <scope>NUCLEOTIDE SEQUENCE [LARGE SCALE GENOMIC DNA]</scope>
    <source>
        <strain evidence="2 3">TMW 2.2021</strain>
    </source>
</reference>
<dbReference type="GO" id="GO:0003824">
    <property type="term" value="F:catalytic activity"/>
    <property type="evidence" value="ECO:0007669"/>
    <property type="project" value="InterPro"/>
</dbReference>
<dbReference type="PANTHER" id="PTHR43196">
    <property type="entry name" value="SULFATE ADENYLYLTRANSFERASE SUBUNIT 2"/>
    <property type="match status" value="1"/>
</dbReference>
<dbReference type="SUPFAM" id="SSF52402">
    <property type="entry name" value="Adenine nucleotide alpha hydrolases-like"/>
    <property type="match status" value="1"/>
</dbReference>
<dbReference type="Pfam" id="PF01507">
    <property type="entry name" value="PAPS_reduct"/>
    <property type="match status" value="1"/>
</dbReference>
<name>A0A2N4UPT0_9GAMM</name>
<evidence type="ECO:0000259" key="1">
    <source>
        <dbReference type="Pfam" id="PF01507"/>
    </source>
</evidence>
<keyword evidence="3" id="KW-1185">Reference proteome</keyword>
<comment type="caution">
    <text evidence="2">The sequence shown here is derived from an EMBL/GenBank/DDBJ whole genome shotgun (WGS) entry which is preliminary data.</text>
</comment>
<evidence type="ECO:0000313" key="3">
    <source>
        <dbReference type="Proteomes" id="UP000234420"/>
    </source>
</evidence>
<dbReference type="Gene3D" id="3.40.50.620">
    <property type="entry name" value="HUPs"/>
    <property type="match status" value="1"/>
</dbReference>
<dbReference type="Proteomes" id="UP000234420">
    <property type="component" value="Unassembled WGS sequence"/>
</dbReference>
<sequence length="654" mass="74576">MWITNSEHNEHIQLVNIINNLNLPYAVRNNAWSKITELNVTITNDRPSMRDEVRELSELSINKLVAVLETGKGLAISVSFGKDSNCCLVLSLEAIKRFKRKYGYMPSCYVINSNTTIENPALDDYFNIMQQNLEVFINTHDLDVTFIEVHPDTTSHWHYVTLGRGKMPRYPGMTRDCSVDLKVKPIKKAKKALAKLTGELVSVVGTRMNESEERKQKMIERGDVANTVLTGEDGDLLILPICDWEVDDVWALLTYCDSSSENALYHSFAPSFDETIDIYRSANSGECALNVGDKGQSAACGARFGCMYCLVSGDKDKSLTAMIESDSERFSYLAGVNKLRDFMYAIRWDMDRRDWLGRSFDIETGFYPLQPVYFSFETRLELLRYMLTLDAQEREWANQFNSGIVRFELVNYQQLIEIDLAWGLYSASPHAFAALLEYHEIHNCGKRYEIGEVVTAPKLSIPAKRWIKLPASQDISKKEKRHNRDGLSDPELIEMARNAGVEIPTIKDLFTGHKKEIVPFTKSKVMEVPELDAAIFVEMFCSELSETCKQYDSSESVFYYITNGLVQLSGTQPIAFNTMMQLSQHWNDFKAHVATDDLTGYAMDHSISDREHKALKNEMVIGDFELNNVDQDEYIDDSFEAQLESLDEQLSLIF</sequence>
<accession>A0A2N4UPT0</accession>
<dbReference type="RefSeq" id="WP_065207979.1">
    <property type="nucleotide sequence ID" value="NZ_JABJXE010000011.1"/>
</dbReference>
<dbReference type="PANTHER" id="PTHR43196:SF2">
    <property type="entry name" value="PHOSPHOADENOSINE PHOSPHOSULFATE REDUCTASE"/>
    <property type="match status" value="1"/>
</dbReference>
<dbReference type="EMBL" id="NPIB01000021">
    <property type="protein sequence ID" value="PLC57018.1"/>
    <property type="molecule type" value="Genomic_DNA"/>
</dbReference>
<dbReference type="InterPro" id="IPR014729">
    <property type="entry name" value="Rossmann-like_a/b/a_fold"/>
</dbReference>
<dbReference type="AlphaFoldDB" id="A0A2N4UPT0"/>